<evidence type="ECO:0000256" key="7">
    <source>
        <dbReference type="ARBA" id="ARBA00023077"/>
    </source>
</evidence>
<keyword evidence="3 10" id="KW-1134">Transmembrane beta strand</keyword>
<sequence length="1118" mass="122217">MQKSTKNGALFSHSPIGKFLIIMKLIFTLIVVGCLSVSASVRSQDVRMSLNVKDAAISKVIKAIEKSTPYKFVYNNNLFPADTKVDVVANNISVANILNSVLQNTGFTYQVLNNNLIVLTKSDKISQVQRISGIVTDQNDLPLPGVTVRLKLDKNSSTATDINGHFHIDVNNPKDMMIFNFIGYNTLELPIPQGGNIRVKMVQATNTLNEVQYIGYGTTTKRANTGAVSSITAVDLGKETVTNPLTALQGRIAGMQITQDNGLPGAGVRVNIRGAGSASTGGLSYYTGFAPLYIIDGVPFTLVNASSPPSDNLNAAGTSGASGAISPFSIINPEDIDRIDVLKDADATAIYGSRGANGVVLITTKKGTKGRTVVNVNAYQGIEKVGHFLDMMNTQQYLAMRKEAFANAGVTPTASNALDLTVWDQNAYTDWQKYFIGGTSNLTNATATVSGGSAQNTFLFSSTYRKEGTVFPGDYSASTYSSRLNAGHKSENNRFNIDLSVSYTYMNNNLPNTDLSTLYSLPPNYPLYNANGSANWTLTNPLSYFLKQYAAQTANLLSNLNLGYTVLPGLKLKANLGYTLTTIHQTNTNPASSQNPATANSATTSSLIYTNNATNNFIVEPQAEYQKVLGKGNLNLVVGTTFQHTKSDGLYLTGTGFNTEALINSIFAASSITSSNYNNYSEYNYNAFFGRLNYTWNEKYIVDGTFRRDGSSKFGPAHRFGNFGALGAAWIFTQESFLKPLDFLSFGKLRASYGTTGNDQIPSYQYIATDRVVSGTSTYQGNTILVQSNIANPDLHWETTKKFDAALELGFLKDRILLKTDFYRNRTSGLLTYQTLPAQTTYNSVVTNLPAVVQNQGWEFELNTINIVKKDLRWTSSINLTFNRSKLISYPNLATSSYSSSYFIGMPLDLTMLYHFTGVNPQTGLPTFQTANGTPNYSTDRIPAPYGHPYYGGISNTITYKSFQLDFTFQFNHRNGFLNNTLTGNYSPYGYTYANQSVAVLNRWRNPGDVSPLPMASVTPNSLYSTLASSDYNWGDASYIKFKTLSLSYSLPKQWVKHIGMSSVSVYGQGQNLLTWAKQKYTYDPETTLPGTGVALGTGNYIAFPQLRTMVLGLNCSF</sequence>
<dbReference type="AlphaFoldDB" id="H1YGG1"/>
<keyword evidence="9 10" id="KW-0998">Cell outer membrane</keyword>
<dbReference type="GO" id="GO:0006826">
    <property type="term" value="P:iron ion transport"/>
    <property type="evidence" value="ECO:0007669"/>
    <property type="project" value="UniProtKB-KW"/>
</dbReference>
<dbReference type="Gene3D" id="2.40.170.20">
    <property type="entry name" value="TonB-dependent receptor, beta-barrel domain"/>
    <property type="match status" value="1"/>
</dbReference>
<evidence type="ECO:0000256" key="8">
    <source>
        <dbReference type="ARBA" id="ARBA00023136"/>
    </source>
</evidence>
<keyword evidence="7 11" id="KW-0798">TonB box</keyword>
<dbReference type="NCBIfam" id="TIGR04056">
    <property type="entry name" value="OMP_RagA_SusC"/>
    <property type="match status" value="1"/>
</dbReference>
<evidence type="ECO:0000256" key="6">
    <source>
        <dbReference type="ARBA" id="ARBA00023004"/>
    </source>
</evidence>
<dbReference type="SUPFAM" id="SSF49464">
    <property type="entry name" value="Carboxypeptidase regulatory domain-like"/>
    <property type="match status" value="1"/>
</dbReference>
<dbReference type="InterPro" id="IPR008969">
    <property type="entry name" value="CarboxyPept-like_regulatory"/>
</dbReference>
<dbReference type="Gene3D" id="2.60.40.1120">
    <property type="entry name" value="Carboxypeptidase-like, regulatory domain"/>
    <property type="match status" value="1"/>
</dbReference>
<proteinExistence type="inferred from homology"/>
<dbReference type="InterPro" id="IPR039426">
    <property type="entry name" value="TonB-dep_rcpt-like"/>
</dbReference>
<dbReference type="Proteomes" id="UP000002774">
    <property type="component" value="Chromosome"/>
</dbReference>
<dbReference type="EMBL" id="CM001403">
    <property type="protein sequence ID" value="EHQ24513.1"/>
    <property type="molecule type" value="Genomic_DNA"/>
</dbReference>
<keyword evidence="14" id="KW-1185">Reference proteome</keyword>
<keyword evidence="4" id="KW-0410">Iron transport</keyword>
<dbReference type="InterPro" id="IPR023997">
    <property type="entry name" value="TonB-dep_OMP_SusC/RagA_CS"/>
</dbReference>
<evidence type="ECO:0000256" key="5">
    <source>
        <dbReference type="ARBA" id="ARBA00022692"/>
    </source>
</evidence>
<dbReference type="InterPro" id="IPR012910">
    <property type="entry name" value="Plug_dom"/>
</dbReference>
<evidence type="ECO:0000256" key="2">
    <source>
        <dbReference type="ARBA" id="ARBA00022448"/>
    </source>
</evidence>
<dbReference type="Pfam" id="PF00593">
    <property type="entry name" value="TonB_dep_Rec_b-barrel"/>
    <property type="match status" value="1"/>
</dbReference>
<evidence type="ECO:0000313" key="13">
    <source>
        <dbReference type="EMBL" id="EHQ24513.1"/>
    </source>
</evidence>
<dbReference type="Pfam" id="PF07660">
    <property type="entry name" value="STN"/>
    <property type="match status" value="1"/>
</dbReference>
<keyword evidence="8 10" id="KW-0472">Membrane</keyword>
<evidence type="ECO:0000256" key="9">
    <source>
        <dbReference type="ARBA" id="ARBA00023237"/>
    </source>
</evidence>
<dbReference type="STRING" id="714943.Mucpa_0317"/>
<comment type="similarity">
    <text evidence="10 11">Belongs to the TonB-dependent receptor family.</text>
</comment>
<protein>
    <submittedName>
        <fullName evidence="13">TonB-dependent receptor plug</fullName>
    </submittedName>
</protein>
<dbReference type="SMART" id="SM00965">
    <property type="entry name" value="STN"/>
    <property type="match status" value="1"/>
</dbReference>
<keyword evidence="5 10" id="KW-0812">Transmembrane</keyword>
<name>H1YGG1_9SPHI</name>
<organism evidence="13 14">
    <name type="scientific">Mucilaginibacter paludis DSM 18603</name>
    <dbReference type="NCBI Taxonomy" id="714943"/>
    <lineage>
        <taxon>Bacteria</taxon>
        <taxon>Pseudomonadati</taxon>
        <taxon>Bacteroidota</taxon>
        <taxon>Sphingobacteriia</taxon>
        <taxon>Sphingobacteriales</taxon>
        <taxon>Sphingobacteriaceae</taxon>
        <taxon>Mucilaginibacter</taxon>
    </lineage>
</organism>
<feature type="domain" description="Secretin/TonB short N-terminal" evidence="12">
    <location>
        <begin position="70"/>
        <end position="122"/>
    </location>
</feature>
<reference evidence="13" key="1">
    <citation type="submission" date="2011-09" db="EMBL/GenBank/DDBJ databases">
        <title>The permanent draft genome of Mucilaginibacter paludis DSM 18603.</title>
        <authorList>
            <consortium name="US DOE Joint Genome Institute (JGI-PGF)"/>
            <person name="Lucas S."/>
            <person name="Han J."/>
            <person name="Lapidus A."/>
            <person name="Bruce D."/>
            <person name="Goodwin L."/>
            <person name="Pitluck S."/>
            <person name="Peters L."/>
            <person name="Kyrpides N."/>
            <person name="Mavromatis K."/>
            <person name="Ivanova N."/>
            <person name="Mikhailova N."/>
            <person name="Held B."/>
            <person name="Detter J.C."/>
            <person name="Tapia R."/>
            <person name="Han C."/>
            <person name="Land M."/>
            <person name="Hauser L."/>
            <person name="Markowitz V."/>
            <person name="Cheng J.-F."/>
            <person name="Hugenholtz P."/>
            <person name="Woyke T."/>
            <person name="Wu D."/>
            <person name="Tindall B."/>
            <person name="Brambilla E."/>
            <person name="Klenk H.-P."/>
            <person name="Eisen J.A."/>
        </authorList>
    </citation>
    <scope>NUCLEOTIDE SEQUENCE [LARGE SCALE GENOMIC DNA]</scope>
    <source>
        <strain evidence="13">DSM 18603</strain>
    </source>
</reference>
<dbReference type="Pfam" id="PF07715">
    <property type="entry name" value="Plug"/>
    <property type="match status" value="1"/>
</dbReference>
<evidence type="ECO:0000256" key="10">
    <source>
        <dbReference type="PROSITE-ProRule" id="PRU01360"/>
    </source>
</evidence>
<dbReference type="InterPro" id="IPR037066">
    <property type="entry name" value="Plug_dom_sf"/>
</dbReference>
<dbReference type="NCBIfam" id="TIGR04057">
    <property type="entry name" value="SusC_RagA_signa"/>
    <property type="match status" value="1"/>
</dbReference>
<evidence type="ECO:0000256" key="11">
    <source>
        <dbReference type="RuleBase" id="RU003357"/>
    </source>
</evidence>
<comment type="subcellular location">
    <subcellularLocation>
        <location evidence="1 10">Cell outer membrane</location>
        <topology evidence="1 10">Multi-pass membrane protein</topology>
    </subcellularLocation>
</comment>
<dbReference type="GO" id="GO:0009279">
    <property type="term" value="C:cell outer membrane"/>
    <property type="evidence" value="ECO:0007669"/>
    <property type="project" value="UniProtKB-SubCell"/>
</dbReference>
<dbReference type="InterPro" id="IPR011662">
    <property type="entry name" value="Secretin/TonB_short_N"/>
</dbReference>
<dbReference type="HOGENOM" id="CLU_004317_0_1_10"/>
<dbReference type="PROSITE" id="PS52016">
    <property type="entry name" value="TONB_DEPENDENT_REC_3"/>
    <property type="match status" value="1"/>
</dbReference>
<gene>
    <name evidence="13" type="ORF">Mucpa_0317</name>
</gene>
<evidence type="ECO:0000256" key="3">
    <source>
        <dbReference type="ARBA" id="ARBA00022452"/>
    </source>
</evidence>
<dbReference type="InterPro" id="IPR036942">
    <property type="entry name" value="Beta-barrel_TonB_sf"/>
</dbReference>
<keyword evidence="13" id="KW-0675">Receptor</keyword>
<keyword evidence="4" id="KW-0406">Ion transport</keyword>
<evidence type="ECO:0000256" key="4">
    <source>
        <dbReference type="ARBA" id="ARBA00022496"/>
    </source>
</evidence>
<dbReference type="eggNOG" id="COG4771">
    <property type="taxonomic scope" value="Bacteria"/>
</dbReference>
<dbReference type="SUPFAM" id="SSF56935">
    <property type="entry name" value="Porins"/>
    <property type="match status" value="1"/>
</dbReference>
<evidence type="ECO:0000256" key="1">
    <source>
        <dbReference type="ARBA" id="ARBA00004571"/>
    </source>
</evidence>
<dbReference type="InterPro" id="IPR000531">
    <property type="entry name" value="Beta-barrel_TonB"/>
</dbReference>
<dbReference type="Pfam" id="PF13715">
    <property type="entry name" value="CarbopepD_reg_2"/>
    <property type="match status" value="1"/>
</dbReference>
<keyword evidence="2 10" id="KW-0813">Transport</keyword>
<accession>H1YGG1</accession>
<keyword evidence="6" id="KW-0408">Iron</keyword>
<dbReference type="InterPro" id="IPR023996">
    <property type="entry name" value="TonB-dep_OMP_SusC/RagA"/>
</dbReference>
<evidence type="ECO:0000259" key="12">
    <source>
        <dbReference type="SMART" id="SM00965"/>
    </source>
</evidence>
<dbReference type="Gene3D" id="2.170.130.10">
    <property type="entry name" value="TonB-dependent receptor, plug domain"/>
    <property type="match status" value="1"/>
</dbReference>
<evidence type="ECO:0000313" key="14">
    <source>
        <dbReference type="Proteomes" id="UP000002774"/>
    </source>
</evidence>